<evidence type="ECO:0000313" key="2">
    <source>
        <dbReference type="Proteomes" id="UP000639643"/>
    </source>
</evidence>
<proteinExistence type="predicted"/>
<comment type="caution">
    <text evidence="1">The sequence shown here is derived from an EMBL/GenBank/DDBJ whole genome shotgun (WGS) entry which is preliminary data.</text>
</comment>
<sequence length="34" mass="4011">MVVYLLWKAGQSLELQVSVPGAKHLLLQCWTWRR</sequence>
<reference evidence="1" key="1">
    <citation type="journal article" date="2020" name="Phytopathology">
        <title>Genome Sequence Resources of Colletotrichum truncatum, C. plurivorum, C. musicola, and C. sojae: Four Species Pathogenic to Soybean (Glycine max).</title>
        <authorList>
            <person name="Rogerio F."/>
            <person name="Boufleur T.R."/>
            <person name="Ciampi-Guillardi M."/>
            <person name="Sukno S.A."/>
            <person name="Thon M.R."/>
            <person name="Massola Junior N.S."/>
            <person name="Baroncelli R."/>
        </authorList>
    </citation>
    <scope>NUCLEOTIDE SEQUENCE</scope>
    <source>
        <strain evidence="1">LFN0074</strain>
    </source>
</reference>
<gene>
    <name evidence="1" type="ORF">CMUS01_15954</name>
</gene>
<organism evidence="1 2">
    <name type="scientific">Colletotrichum musicola</name>
    <dbReference type="NCBI Taxonomy" id="2175873"/>
    <lineage>
        <taxon>Eukaryota</taxon>
        <taxon>Fungi</taxon>
        <taxon>Dikarya</taxon>
        <taxon>Ascomycota</taxon>
        <taxon>Pezizomycotina</taxon>
        <taxon>Sordariomycetes</taxon>
        <taxon>Hypocreomycetidae</taxon>
        <taxon>Glomerellales</taxon>
        <taxon>Glomerellaceae</taxon>
        <taxon>Colletotrichum</taxon>
        <taxon>Colletotrichum orchidearum species complex</taxon>
    </lineage>
</organism>
<dbReference type="Proteomes" id="UP000639643">
    <property type="component" value="Unassembled WGS sequence"/>
</dbReference>
<name>A0A8H6IS70_9PEZI</name>
<keyword evidence="2" id="KW-1185">Reference proteome</keyword>
<dbReference type="AlphaFoldDB" id="A0A8H6IS70"/>
<accession>A0A8H6IS70</accession>
<dbReference type="EMBL" id="WIGM01001522">
    <property type="protein sequence ID" value="KAF6795041.1"/>
    <property type="molecule type" value="Genomic_DNA"/>
</dbReference>
<protein>
    <submittedName>
        <fullName evidence="1">Uncharacterized protein</fullName>
    </submittedName>
</protein>
<evidence type="ECO:0000313" key="1">
    <source>
        <dbReference type="EMBL" id="KAF6795041.1"/>
    </source>
</evidence>